<organism evidence="1 2">
    <name type="scientific">Ensete ventricosum</name>
    <name type="common">Abyssinian banana</name>
    <name type="synonym">Musa ensete</name>
    <dbReference type="NCBI Taxonomy" id="4639"/>
    <lineage>
        <taxon>Eukaryota</taxon>
        <taxon>Viridiplantae</taxon>
        <taxon>Streptophyta</taxon>
        <taxon>Embryophyta</taxon>
        <taxon>Tracheophyta</taxon>
        <taxon>Spermatophyta</taxon>
        <taxon>Magnoliopsida</taxon>
        <taxon>Liliopsida</taxon>
        <taxon>Zingiberales</taxon>
        <taxon>Musaceae</taxon>
        <taxon>Ensete</taxon>
    </lineage>
</organism>
<comment type="caution">
    <text evidence="1">The sequence shown here is derived from an EMBL/GenBank/DDBJ whole genome shotgun (WGS) entry which is preliminary data.</text>
</comment>
<dbReference type="Proteomes" id="UP000287651">
    <property type="component" value="Unassembled WGS sequence"/>
</dbReference>
<proteinExistence type="predicted"/>
<accession>A0A427AUB8</accession>
<evidence type="ECO:0000313" key="1">
    <source>
        <dbReference type="EMBL" id="RRT79716.1"/>
    </source>
</evidence>
<evidence type="ECO:0000313" key="2">
    <source>
        <dbReference type="Proteomes" id="UP000287651"/>
    </source>
</evidence>
<dbReference type="EMBL" id="AMZH03001329">
    <property type="protein sequence ID" value="RRT79716.1"/>
    <property type="molecule type" value="Genomic_DNA"/>
</dbReference>
<sequence length="89" mass="9967">MWPRVLGFRELAEGDRELARKASGVRGKKTKRLVRRSSGVAEKLIGIAIEEERLLAGVGVAIYRDRGADSRKCGGYGQSRQRWNIRLAL</sequence>
<dbReference type="AlphaFoldDB" id="A0A427AUB8"/>
<protein>
    <submittedName>
        <fullName evidence="1">Uncharacterized protein</fullName>
    </submittedName>
</protein>
<reference evidence="1 2" key="1">
    <citation type="journal article" date="2014" name="Agronomy (Basel)">
        <title>A Draft Genome Sequence for Ensete ventricosum, the Drought-Tolerant Tree Against Hunger.</title>
        <authorList>
            <person name="Harrison J."/>
            <person name="Moore K.A."/>
            <person name="Paszkiewicz K."/>
            <person name="Jones T."/>
            <person name="Grant M."/>
            <person name="Ambacheew D."/>
            <person name="Muzemil S."/>
            <person name="Studholme D.J."/>
        </authorList>
    </citation>
    <scope>NUCLEOTIDE SEQUENCE [LARGE SCALE GENOMIC DNA]</scope>
</reference>
<name>A0A427AUB8_ENSVE</name>
<gene>
    <name evidence="1" type="ORF">B296_00006961</name>
</gene>